<keyword evidence="1 3" id="KW-0378">Hydrolase</keyword>
<evidence type="ECO:0000313" key="3">
    <source>
        <dbReference type="EMBL" id="RCK61157.1"/>
    </source>
</evidence>
<dbReference type="Proteomes" id="UP000253508">
    <property type="component" value="Unassembled WGS sequence"/>
</dbReference>
<proteinExistence type="predicted"/>
<dbReference type="PANTHER" id="PTHR43798">
    <property type="entry name" value="MONOACYLGLYCEROL LIPASE"/>
    <property type="match status" value="1"/>
</dbReference>
<protein>
    <submittedName>
        <fullName evidence="3">Alpha/beta hydrolase</fullName>
    </submittedName>
</protein>
<evidence type="ECO:0000256" key="1">
    <source>
        <dbReference type="ARBA" id="ARBA00022801"/>
    </source>
</evidence>
<dbReference type="InterPro" id="IPR050266">
    <property type="entry name" value="AB_hydrolase_sf"/>
</dbReference>
<dbReference type="InterPro" id="IPR029058">
    <property type="entry name" value="AB_hydrolase_fold"/>
</dbReference>
<dbReference type="GO" id="GO:0016787">
    <property type="term" value="F:hydrolase activity"/>
    <property type="evidence" value="ECO:0007669"/>
    <property type="project" value="UniProtKB-KW"/>
</dbReference>
<dbReference type="Gene3D" id="3.40.50.1820">
    <property type="entry name" value="alpha/beta hydrolase"/>
    <property type="match status" value="1"/>
</dbReference>
<dbReference type="AlphaFoldDB" id="A0A367Y5N0"/>
<evidence type="ECO:0000259" key="2">
    <source>
        <dbReference type="Pfam" id="PF00561"/>
    </source>
</evidence>
<dbReference type="Pfam" id="PF00561">
    <property type="entry name" value="Abhydrolase_1"/>
    <property type="match status" value="1"/>
</dbReference>
<comment type="caution">
    <text evidence="3">The sequence shown here is derived from an EMBL/GenBank/DDBJ whole genome shotgun (WGS) entry which is preliminary data.</text>
</comment>
<sequence length="274" mass="28840">MVTLDHVLQRPTANIAYRDSGLGSPTVVFIHGAGLHHTMFDDQADALAAAGARVVQWDLRAHGQSTLAPGTRFRAEDALDDLAALLDETQASDPVLVGHSLGGNIAQAFARMHSNRVSGVVIVDSAWNTGPLSAASQFLLGLAAPALALIPARNLPGLMAKASAVTPAAIERATETFGRMPKKTFLDVWRATSSFIAPDPAYRSPIPIGLMRGSDDQTGNISQAMGTWAATEGVAEHVVADAGHIVTWDAPAQSTATLFEILGQWHPQLVSGEE</sequence>
<evidence type="ECO:0000313" key="4">
    <source>
        <dbReference type="Proteomes" id="UP000253508"/>
    </source>
</evidence>
<accession>A0A367Y5N0</accession>
<organism evidence="3 4">
    <name type="scientific">Microbacterium sorbitolivorans</name>
    <dbReference type="NCBI Taxonomy" id="1867410"/>
    <lineage>
        <taxon>Bacteria</taxon>
        <taxon>Bacillati</taxon>
        <taxon>Actinomycetota</taxon>
        <taxon>Actinomycetes</taxon>
        <taxon>Micrococcales</taxon>
        <taxon>Microbacteriaceae</taxon>
        <taxon>Microbacterium</taxon>
    </lineage>
</organism>
<dbReference type="InterPro" id="IPR000073">
    <property type="entry name" value="AB_hydrolase_1"/>
</dbReference>
<dbReference type="RefSeq" id="WP_114116266.1">
    <property type="nucleotide sequence ID" value="NZ_BMHU01000001.1"/>
</dbReference>
<dbReference type="OrthoDB" id="3771266at2"/>
<keyword evidence="4" id="KW-1185">Reference proteome</keyword>
<gene>
    <name evidence="3" type="ORF">DTO57_00400</name>
</gene>
<name>A0A367Y5N0_9MICO</name>
<dbReference type="GO" id="GO:0016020">
    <property type="term" value="C:membrane"/>
    <property type="evidence" value="ECO:0007669"/>
    <property type="project" value="TreeGrafter"/>
</dbReference>
<dbReference type="PANTHER" id="PTHR43798:SF31">
    <property type="entry name" value="AB HYDROLASE SUPERFAMILY PROTEIN YCLE"/>
    <property type="match status" value="1"/>
</dbReference>
<dbReference type="SUPFAM" id="SSF53474">
    <property type="entry name" value="alpha/beta-Hydrolases"/>
    <property type="match status" value="1"/>
</dbReference>
<dbReference type="EMBL" id="QORO01000001">
    <property type="protein sequence ID" value="RCK61157.1"/>
    <property type="molecule type" value="Genomic_DNA"/>
</dbReference>
<feature type="domain" description="AB hydrolase-1" evidence="2">
    <location>
        <begin position="25"/>
        <end position="251"/>
    </location>
</feature>
<reference evidence="3 4" key="1">
    <citation type="submission" date="2018-07" db="EMBL/GenBank/DDBJ databases">
        <title>Microbacterium endoborsara sp. nov., a novel actinobacterium isolated from Borszczowia aralocaspica.</title>
        <authorList>
            <person name="An D."/>
        </authorList>
    </citation>
    <scope>NUCLEOTIDE SEQUENCE [LARGE SCALE GENOMIC DNA]</scope>
    <source>
        <strain evidence="3 4">C1.15228</strain>
    </source>
</reference>